<dbReference type="GO" id="GO:0006874">
    <property type="term" value="P:intracellular calcium ion homeostasis"/>
    <property type="evidence" value="ECO:0007669"/>
    <property type="project" value="TreeGrafter"/>
</dbReference>
<feature type="domain" description="Sodium/calcium exchanger membrane region" evidence="6">
    <location>
        <begin position="5"/>
        <end position="144"/>
    </location>
</feature>
<reference evidence="7 8" key="1">
    <citation type="submission" date="2015-09" db="EMBL/GenBank/DDBJ databases">
        <title>Sorangium comparison.</title>
        <authorList>
            <person name="Zaburannyi N."/>
            <person name="Bunk B."/>
            <person name="Overmann J."/>
            <person name="Mueller R."/>
        </authorList>
    </citation>
    <scope>NUCLEOTIDE SEQUENCE [LARGE SCALE GENOMIC DNA]</scope>
    <source>
        <strain evidence="7 8">So ceGT47</strain>
    </source>
</reference>
<dbReference type="Proteomes" id="UP000295781">
    <property type="component" value="Chromosome"/>
</dbReference>
<proteinExistence type="predicted"/>
<evidence type="ECO:0000256" key="4">
    <source>
        <dbReference type="ARBA" id="ARBA00023136"/>
    </source>
</evidence>
<dbReference type="PANTHER" id="PTHR10846">
    <property type="entry name" value="SODIUM/POTASSIUM/CALCIUM EXCHANGER"/>
    <property type="match status" value="1"/>
</dbReference>
<feature type="transmembrane region" description="Helical" evidence="5">
    <location>
        <begin position="265"/>
        <end position="286"/>
    </location>
</feature>
<keyword evidence="3 5" id="KW-1133">Transmembrane helix</keyword>
<evidence type="ECO:0000313" key="7">
    <source>
        <dbReference type="EMBL" id="AUX22510.1"/>
    </source>
</evidence>
<evidence type="ECO:0000256" key="5">
    <source>
        <dbReference type="SAM" id="Phobius"/>
    </source>
</evidence>
<feature type="transmembrane region" description="Helical" evidence="5">
    <location>
        <begin position="35"/>
        <end position="62"/>
    </location>
</feature>
<dbReference type="InterPro" id="IPR004481">
    <property type="entry name" value="K/Na/Ca-exchanger"/>
</dbReference>
<dbReference type="AlphaFoldDB" id="A0A4P2Q055"/>
<sequence length="340" mass="33625">MLLHAAQLVLGAVSLYFGAEWLVKGASGLALSLGLRPLVVGLTVVAYGTSAPELIVSLAAVLEGRGAVALGNAVGSNIANLGLILGVTALISPPRVAGGLIWREVPFLVGTAALVPLLLLDGGVDRLEGALLCAASIGYTVWVVRSARTSAAGGAAAGARPPEPSPDERGAFEAAREMEVDAERAGAPGGRGTLRLALIAAVGLGLLVVGGKVFVDGAVGVALGAGMSERVVGLTIVAVGTSLPELATSLIAAARGHADIAVGNVVGSNIFNVLLILGGAALVGPLAGSPGAMAVDLITLGGVTAFAAVAMRTERSIRRTEGATLLTMYTAFLVALVLAG</sequence>
<feature type="domain" description="Sodium/calcium exchanger membrane region" evidence="6">
    <location>
        <begin position="197"/>
        <end position="337"/>
    </location>
</feature>
<dbReference type="GO" id="GO:0005262">
    <property type="term" value="F:calcium channel activity"/>
    <property type="evidence" value="ECO:0007669"/>
    <property type="project" value="TreeGrafter"/>
</dbReference>
<organism evidence="7 8">
    <name type="scientific">Sorangium cellulosum</name>
    <name type="common">Polyangium cellulosum</name>
    <dbReference type="NCBI Taxonomy" id="56"/>
    <lineage>
        <taxon>Bacteria</taxon>
        <taxon>Pseudomonadati</taxon>
        <taxon>Myxococcota</taxon>
        <taxon>Polyangia</taxon>
        <taxon>Polyangiales</taxon>
        <taxon>Polyangiaceae</taxon>
        <taxon>Sorangium</taxon>
    </lineage>
</organism>
<dbReference type="Gene3D" id="1.20.1420.30">
    <property type="entry name" value="NCX, central ion-binding region"/>
    <property type="match status" value="2"/>
</dbReference>
<protein>
    <submittedName>
        <fullName evidence="7">Sodium:calcium antiporter</fullName>
    </submittedName>
</protein>
<gene>
    <name evidence="7" type="ORF">SOCEGT47_030130</name>
</gene>
<accession>A0A4P2Q055</accession>
<evidence type="ECO:0000256" key="1">
    <source>
        <dbReference type="ARBA" id="ARBA00004141"/>
    </source>
</evidence>
<feature type="transmembrane region" description="Helical" evidence="5">
    <location>
        <begin position="193"/>
        <end position="211"/>
    </location>
</feature>
<comment type="subcellular location">
    <subcellularLocation>
        <location evidence="1">Membrane</location>
        <topology evidence="1">Multi-pass membrane protein</topology>
    </subcellularLocation>
</comment>
<dbReference type="PANTHER" id="PTHR10846:SF8">
    <property type="entry name" value="INNER MEMBRANE PROTEIN YRBG"/>
    <property type="match status" value="1"/>
</dbReference>
<feature type="transmembrane region" description="Helical" evidence="5">
    <location>
        <begin position="231"/>
        <end position="253"/>
    </location>
</feature>
<dbReference type="InterPro" id="IPR004837">
    <property type="entry name" value="NaCa_Exmemb"/>
</dbReference>
<dbReference type="Gene3D" id="6.10.280.80">
    <property type="entry name" value="NCX, peripheral helical region"/>
    <property type="match status" value="1"/>
</dbReference>
<keyword evidence="2 5" id="KW-0812">Transmembrane</keyword>
<dbReference type="GO" id="GO:0005886">
    <property type="term" value="C:plasma membrane"/>
    <property type="evidence" value="ECO:0007669"/>
    <property type="project" value="TreeGrafter"/>
</dbReference>
<dbReference type="NCBIfam" id="TIGR00367">
    <property type="entry name" value="calcium/sodium antiporter"/>
    <property type="match status" value="1"/>
</dbReference>
<dbReference type="GO" id="GO:0008273">
    <property type="term" value="F:calcium, potassium:sodium antiporter activity"/>
    <property type="evidence" value="ECO:0007669"/>
    <property type="project" value="TreeGrafter"/>
</dbReference>
<feature type="transmembrane region" description="Helical" evidence="5">
    <location>
        <begin position="100"/>
        <end position="120"/>
    </location>
</feature>
<dbReference type="Pfam" id="PF01699">
    <property type="entry name" value="Na_Ca_ex"/>
    <property type="match status" value="2"/>
</dbReference>
<evidence type="ECO:0000256" key="3">
    <source>
        <dbReference type="ARBA" id="ARBA00022989"/>
    </source>
</evidence>
<keyword evidence="4 5" id="KW-0472">Membrane</keyword>
<evidence type="ECO:0000259" key="6">
    <source>
        <dbReference type="Pfam" id="PF01699"/>
    </source>
</evidence>
<feature type="transmembrane region" description="Helical" evidence="5">
    <location>
        <begin position="292"/>
        <end position="310"/>
    </location>
</feature>
<feature type="transmembrane region" description="Helical" evidence="5">
    <location>
        <begin position="74"/>
        <end position="94"/>
    </location>
</feature>
<evidence type="ECO:0000313" key="8">
    <source>
        <dbReference type="Proteomes" id="UP000295781"/>
    </source>
</evidence>
<name>A0A4P2Q055_SORCE</name>
<dbReference type="EMBL" id="CP012670">
    <property type="protein sequence ID" value="AUX22510.1"/>
    <property type="molecule type" value="Genomic_DNA"/>
</dbReference>
<dbReference type="OrthoDB" id="9794225at2"/>
<evidence type="ECO:0000256" key="2">
    <source>
        <dbReference type="ARBA" id="ARBA00022692"/>
    </source>
</evidence>
<feature type="transmembrane region" description="Helical" evidence="5">
    <location>
        <begin position="322"/>
        <end position="339"/>
    </location>
</feature>
<dbReference type="InterPro" id="IPR044880">
    <property type="entry name" value="NCX_ion-bd_dom_sf"/>
</dbReference>
<dbReference type="RefSeq" id="WP_129347658.1">
    <property type="nucleotide sequence ID" value="NZ_CP012670.1"/>
</dbReference>